<dbReference type="RefSeq" id="WP_377814518.1">
    <property type="nucleotide sequence ID" value="NZ_JBHRSJ010000022.1"/>
</dbReference>
<accession>A0ABV7ATL7</accession>
<organism evidence="1 2">
    <name type="scientific">Azotobacter bryophylli</name>
    <dbReference type="NCBI Taxonomy" id="1986537"/>
    <lineage>
        <taxon>Bacteria</taxon>
        <taxon>Pseudomonadati</taxon>
        <taxon>Pseudomonadota</taxon>
        <taxon>Gammaproteobacteria</taxon>
        <taxon>Pseudomonadales</taxon>
        <taxon>Pseudomonadaceae</taxon>
        <taxon>Azotobacter</taxon>
    </lineage>
</organism>
<name>A0ABV7ATL7_9GAMM</name>
<evidence type="ECO:0000313" key="2">
    <source>
        <dbReference type="Proteomes" id="UP001595457"/>
    </source>
</evidence>
<sequence length="213" mass="23523">MLIALSPATPAIRPAPSLLVLKWAYRLMIDHNGHRSLLQRLGFDDEGLAADLGLAEMTGSNAYDPIRALLRLKHERQAFDQAFPAPDYPDRLRDNLLALGDLIGLDRVGQRLLGLGVLLQTEPLLGDAAGHLGQLGLNRTLRVLASLLDTPEEDFLPYLYDEGCLARHGLLEINARPGSVLGLSERLVARHPERLKLLRFGRHPAELLTQACR</sequence>
<gene>
    <name evidence="1" type="ORF">ACFOJE_11650</name>
</gene>
<comment type="caution">
    <text evidence="1">The sequence shown here is derived from an EMBL/GenBank/DDBJ whole genome shotgun (WGS) entry which is preliminary data.</text>
</comment>
<reference evidence="2" key="1">
    <citation type="journal article" date="2019" name="Int. J. Syst. Evol. Microbiol.">
        <title>The Global Catalogue of Microorganisms (GCM) 10K type strain sequencing project: providing services to taxonomists for standard genome sequencing and annotation.</title>
        <authorList>
            <consortium name="The Broad Institute Genomics Platform"/>
            <consortium name="The Broad Institute Genome Sequencing Center for Infectious Disease"/>
            <person name="Wu L."/>
            <person name="Ma J."/>
        </authorList>
    </citation>
    <scope>NUCLEOTIDE SEQUENCE [LARGE SCALE GENOMIC DNA]</scope>
    <source>
        <strain evidence="2">KCTC 62195</strain>
    </source>
</reference>
<evidence type="ECO:0000313" key="1">
    <source>
        <dbReference type="EMBL" id="MFC2972863.1"/>
    </source>
</evidence>
<protein>
    <submittedName>
        <fullName evidence="1">Uncharacterized protein</fullName>
    </submittedName>
</protein>
<keyword evidence="2" id="KW-1185">Reference proteome</keyword>
<proteinExistence type="predicted"/>
<dbReference type="Proteomes" id="UP001595457">
    <property type="component" value="Unassembled WGS sequence"/>
</dbReference>
<dbReference type="EMBL" id="JBHRSJ010000022">
    <property type="protein sequence ID" value="MFC2972863.1"/>
    <property type="molecule type" value="Genomic_DNA"/>
</dbReference>